<gene>
    <name evidence="1" type="ORF">GL300_23235</name>
</gene>
<evidence type="ECO:0000313" key="1">
    <source>
        <dbReference type="EMBL" id="MTH62116.1"/>
    </source>
</evidence>
<dbReference type="AlphaFoldDB" id="A0A844HQJ5"/>
<sequence length="197" mass="21547">MRYAICDFDGLIIGDGEFPTLDDAQASCSGFGWVHPLEPAQNVTAGAQYVVAGEVMDLPPKPAAHLIYDVSAGAWVDPRSEADWLAELAVIRAATFMTRSDFAIRCREFSLLTEAEALQVARGEVPAGIMDLIALMPPAEQFEAEIRWSAATEIYWGNELISSLAAVTGMSDWQRDLLFLIVWPVPLAAWPEGQLHP</sequence>
<dbReference type="EMBL" id="WMIG01000026">
    <property type="protein sequence ID" value="MTH62116.1"/>
    <property type="molecule type" value="Genomic_DNA"/>
</dbReference>
<proteinExistence type="predicted"/>
<name>A0A844HQJ5_9RHOB</name>
<reference evidence="1 2" key="1">
    <citation type="submission" date="2019-11" db="EMBL/GenBank/DDBJ databases">
        <authorList>
            <person name="Dong K."/>
        </authorList>
    </citation>
    <scope>NUCLEOTIDE SEQUENCE [LARGE SCALE GENOMIC DNA]</scope>
    <source>
        <strain evidence="1 2">NBRC 112902</strain>
    </source>
</reference>
<protein>
    <submittedName>
        <fullName evidence="1">Uncharacterized protein</fullName>
    </submittedName>
</protein>
<evidence type="ECO:0000313" key="2">
    <source>
        <dbReference type="Proteomes" id="UP000449846"/>
    </source>
</evidence>
<comment type="caution">
    <text evidence="1">The sequence shown here is derived from an EMBL/GenBank/DDBJ whole genome shotgun (WGS) entry which is preliminary data.</text>
</comment>
<accession>A0A844HQJ5</accession>
<dbReference type="Proteomes" id="UP000449846">
    <property type="component" value="Unassembled WGS sequence"/>
</dbReference>
<organism evidence="1 2">
    <name type="scientific">Paracoccus litorisediminis</name>
    <dbReference type="NCBI Taxonomy" id="2006130"/>
    <lineage>
        <taxon>Bacteria</taxon>
        <taxon>Pseudomonadati</taxon>
        <taxon>Pseudomonadota</taxon>
        <taxon>Alphaproteobacteria</taxon>
        <taxon>Rhodobacterales</taxon>
        <taxon>Paracoccaceae</taxon>
        <taxon>Paracoccus</taxon>
    </lineage>
</organism>
<keyword evidence="2" id="KW-1185">Reference proteome</keyword>
<dbReference type="RefSeq" id="WP_155042067.1">
    <property type="nucleotide sequence ID" value="NZ_WMIG01000026.1"/>
</dbReference>